<sequence length="535" mass="59311">MVNVPLKHVVFVPGPPWGMSFRCAILLVTERNVIGHLRPGMKTALRLVEKFPDLFICSYICQPRLFWKLTYLLLALFVYQTELHKAIKYLDAQPQVYTRRIRLVTEPTDGPSVASGQFEEMIASLEVSFGSWIVKETQQATVVQVDGRPVNPPSVIIEDLFTGGVGLARRDEHNLPVVAWWIMLAGSLVRILTTTNFSEEVGALQDSSRHGTLPGEDQVPEDTHDQLVSVPGLPPYYSWESKTQDVPDIDSFFVYLIARWKNMVKHIDTVFCSTTFEMEPLVAAALPGAFGKSLKTYCVGPSVDLVPPHQPDPKSPVTQFLDRAYVENGAHSVIYISFGTVFFPLPSSMPHLMAALDEVAKAGFKFVFALSSKSATLDKSWMDAHIEAGNAVFPEWANQTAVLEHPVRLGTLIADCSKSNRRSSAGNPLLFISRWVELVHRGDCAWRSDDLLADNVRTGAARSTAYRNSSEVEIVGTEEAVRDEMRQILKMSKGTRGKHQRMNIRMLGKVVTDSLGPGGSGDIALEQFGRQIGLA</sequence>
<protein>
    <submittedName>
        <fullName evidence="3">UDPGT domain-containing protein</fullName>
    </submittedName>
</protein>
<evidence type="ECO:0000313" key="3">
    <source>
        <dbReference type="EMBL" id="ELU42308.1"/>
    </source>
</evidence>
<evidence type="ECO:0000313" key="4">
    <source>
        <dbReference type="Proteomes" id="UP000011668"/>
    </source>
</evidence>
<dbReference type="GO" id="GO:0035251">
    <property type="term" value="F:UDP-glucosyltransferase activity"/>
    <property type="evidence" value="ECO:0007669"/>
    <property type="project" value="TreeGrafter"/>
</dbReference>
<accession>L8WZX4</accession>
<dbReference type="SUPFAM" id="SSF53756">
    <property type="entry name" value="UDP-Glycosyltransferase/glycogen phosphorylase"/>
    <property type="match status" value="1"/>
</dbReference>
<feature type="region of interest" description="Disordered" evidence="2">
    <location>
        <begin position="205"/>
        <end position="225"/>
    </location>
</feature>
<evidence type="ECO:0000256" key="1">
    <source>
        <dbReference type="ARBA" id="ARBA00009995"/>
    </source>
</evidence>
<dbReference type="OMA" id="DMYDYER"/>
<reference evidence="3 4" key="1">
    <citation type="journal article" date="2013" name="Nat. Commun.">
        <title>The evolution and pathogenic mechanisms of the rice sheath blight pathogen.</title>
        <authorList>
            <person name="Zheng A."/>
            <person name="Lin R."/>
            <person name="Xu L."/>
            <person name="Qin P."/>
            <person name="Tang C."/>
            <person name="Ai P."/>
            <person name="Zhang D."/>
            <person name="Liu Y."/>
            <person name="Sun Z."/>
            <person name="Feng H."/>
            <person name="Wang Y."/>
            <person name="Chen Y."/>
            <person name="Liang X."/>
            <person name="Fu R."/>
            <person name="Li Q."/>
            <person name="Zhang J."/>
            <person name="Yu X."/>
            <person name="Xie Z."/>
            <person name="Ding L."/>
            <person name="Guan P."/>
            <person name="Tang J."/>
            <person name="Liang Y."/>
            <person name="Wang S."/>
            <person name="Deng Q."/>
            <person name="Li S."/>
            <person name="Zhu J."/>
            <person name="Wang L."/>
            <person name="Liu H."/>
            <person name="Li P."/>
        </authorList>
    </citation>
    <scope>NUCLEOTIDE SEQUENCE [LARGE SCALE GENOMIC DNA]</scope>
    <source>
        <strain evidence="4">AG-1 IA</strain>
    </source>
</reference>
<dbReference type="EMBL" id="AFRT01000865">
    <property type="protein sequence ID" value="ELU42308.1"/>
    <property type="molecule type" value="Genomic_DNA"/>
</dbReference>
<keyword evidence="4" id="KW-1185">Reference proteome</keyword>
<dbReference type="Proteomes" id="UP000011668">
    <property type="component" value="Unassembled WGS sequence"/>
</dbReference>
<gene>
    <name evidence="3" type="ORF">AG1IA_03658</name>
</gene>
<proteinExistence type="inferred from homology"/>
<dbReference type="Gene3D" id="3.40.50.2000">
    <property type="entry name" value="Glycogen Phosphorylase B"/>
    <property type="match status" value="2"/>
</dbReference>
<dbReference type="HOGENOM" id="CLU_001724_12_1_1"/>
<dbReference type="PANTHER" id="PTHR48047">
    <property type="entry name" value="GLYCOSYLTRANSFERASE"/>
    <property type="match status" value="1"/>
</dbReference>
<evidence type="ECO:0000256" key="2">
    <source>
        <dbReference type="SAM" id="MobiDB-lite"/>
    </source>
</evidence>
<comment type="similarity">
    <text evidence="1">Belongs to the UDP-glycosyltransferase family.</text>
</comment>
<dbReference type="PANTHER" id="PTHR48047:SF215">
    <property type="entry name" value="GLYCOSYLTRANSFERASE"/>
    <property type="match status" value="1"/>
</dbReference>
<dbReference type="OrthoDB" id="5835829at2759"/>
<comment type="caution">
    <text evidence="3">The sequence shown here is derived from an EMBL/GenBank/DDBJ whole genome shotgun (WGS) entry which is preliminary data.</text>
</comment>
<organism evidence="3 4">
    <name type="scientific">Thanatephorus cucumeris (strain AG1-IA)</name>
    <name type="common">Rice sheath blight fungus</name>
    <name type="synonym">Rhizoctonia solani</name>
    <dbReference type="NCBI Taxonomy" id="983506"/>
    <lineage>
        <taxon>Eukaryota</taxon>
        <taxon>Fungi</taxon>
        <taxon>Dikarya</taxon>
        <taxon>Basidiomycota</taxon>
        <taxon>Agaricomycotina</taxon>
        <taxon>Agaricomycetes</taxon>
        <taxon>Cantharellales</taxon>
        <taxon>Ceratobasidiaceae</taxon>
        <taxon>Rhizoctonia</taxon>
        <taxon>Rhizoctonia solani AG-1</taxon>
    </lineage>
</organism>
<dbReference type="AlphaFoldDB" id="L8WZX4"/>
<name>L8WZX4_THACA</name>